<dbReference type="Proteomes" id="UP000704176">
    <property type="component" value="Unassembled WGS sequence"/>
</dbReference>
<organism evidence="12 13">
    <name type="scientific">Microvirga puerhi</name>
    <dbReference type="NCBI Taxonomy" id="2876078"/>
    <lineage>
        <taxon>Bacteria</taxon>
        <taxon>Pseudomonadati</taxon>
        <taxon>Pseudomonadota</taxon>
        <taxon>Alphaproteobacteria</taxon>
        <taxon>Hyphomicrobiales</taxon>
        <taxon>Methylobacteriaceae</taxon>
        <taxon>Microvirga</taxon>
    </lineage>
</organism>
<comment type="similarity">
    <text evidence="4 10">Belongs to the NAD(P)-dependent epimerase/dehydratase family.</text>
</comment>
<keyword evidence="13" id="KW-1185">Reference proteome</keyword>
<evidence type="ECO:0000256" key="8">
    <source>
        <dbReference type="ARBA" id="ARBA00023235"/>
    </source>
</evidence>
<dbReference type="CDD" id="cd05247">
    <property type="entry name" value="UDP_G4E_1_SDR_e"/>
    <property type="match status" value="1"/>
</dbReference>
<dbReference type="InterPro" id="IPR005886">
    <property type="entry name" value="UDP_G4E"/>
</dbReference>
<dbReference type="PANTHER" id="PTHR43725:SF53">
    <property type="entry name" value="UDP-ARABINOSE 4-EPIMERASE 1"/>
    <property type="match status" value="1"/>
</dbReference>
<evidence type="ECO:0000256" key="9">
    <source>
        <dbReference type="ARBA" id="ARBA00023277"/>
    </source>
</evidence>
<evidence type="ECO:0000313" key="13">
    <source>
        <dbReference type="Proteomes" id="UP000704176"/>
    </source>
</evidence>
<dbReference type="GO" id="GO:0003978">
    <property type="term" value="F:UDP-glucose 4-epimerase activity"/>
    <property type="evidence" value="ECO:0007669"/>
    <property type="project" value="UniProtKB-EC"/>
</dbReference>
<keyword evidence="7 10" id="KW-0520">NAD</keyword>
<dbReference type="InterPro" id="IPR036291">
    <property type="entry name" value="NAD(P)-bd_dom_sf"/>
</dbReference>
<dbReference type="EC" id="5.1.3.2" evidence="5 10"/>
<reference evidence="12 13" key="1">
    <citation type="submission" date="2021-09" db="EMBL/GenBank/DDBJ databases">
        <title>The complete genome sequence of a new microorganism.</title>
        <authorList>
            <person name="Zi Z."/>
        </authorList>
    </citation>
    <scope>NUCLEOTIDE SEQUENCE [LARGE SCALE GENOMIC DNA]</scope>
    <source>
        <strain evidence="12 13">WGZ8</strain>
    </source>
</reference>
<evidence type="ECO:0000256" key="5">
    <source>
        <dbReference type="ARBA" id="ARBA00013189"/>
    </source>
</evidence>
<keyword evidence="9 10" id="KW-0119">Carbohydrate metabolism</keyword>
<comment type="pathway">
    <text evidence="3 10">Carbohydrate metabolism; galactose metabolism.</text>
</comment>
<comment type="subunit">
    <text evidence="10">Homodimer.</text>
</comment>
<keyword evidence="8 10" id="KW-0413">Isomerase</keyword>
<protein>
    <recommendedName>
        <fullName evidence="6 10">UDP-glucose 4-epimerase</fullName>
        <ecNumber evidence="5 10">5.1.3.2</ecNumber>
    </recommendedName>
</protein>
<evidence type="ECO:0000256" key="7">
    <source>
        <dbReference type="ARBA" id="ARBA00023027"/>
    </source>
</evidence>
<accession>A0ABS7VU53</accession>
<evidence type="ECO:0000256" key="6">
    <source>
        <dbReference type="ARBA" id="ARBA00018569"/>
    </source>
</evidence>
<sequence>MSSRRVFVTGGAGFIGSHTCKVLSAHGFEPVTYDNLVTGHRDAVRWGPLVEGDILDTAFLASALIEYRPLAILHFAAFAYVGESVSDPAKYYRNNVSGMLSLLEACRATNLKQIIFSSSCATYGIPDRLPINEQASQRPINPYGRSKLIAEQMLEDHAAAYGIGYVALRYFNACGSDPDGQLGEWHSPETHLIPCALLAAGGNREHLSVFGDDYDTTDGTCVRDYIHVTDLARAHVMALQHLLDGGKNLALNLGTGRGLSILDVLNSIRRVTNRTVPIRIEPRRAGDPPALFADPTLARICLGFSPELSEIDTIVRTAAPFFGLRV</sequence>
<evidence type="ECO:0000256" key="2">
    <source>
        <dbReference type="ARBA" id="ARBA00001911"/>
    </source>
</evidence>
<dbReference type="Pfam" id="PF01370">
    <property type="entry name" value="Epimerase"/>
    <property type="match status" value="1"/>
</dbReference>
<gene>
    <name evidence="12" type="primary">galE</name>
    <name evidence="12" type="ORF">K9B37_22930</name>
</gene>
<dbReference type="Gene3D" id="3.90.25.10">
    <property type="entry name" value="UDP-galactose 4-epimerase, domain 1"/>
    <property type="match status" value="1"/>
</dbReference>
<evidence type="ECO:0000256" key="3">
    <source>
        <dbReference type="ARBA" id="ARBA00004947"/>
    </source>
</evidence>
<comment type="catalytic activity">
    <reaction evidence="1 10">
        <text>UDP-alpha-D-glucose = UDP-alpha-D-galactose</text>
        <dbReference type="Rhea" id="RHEA:22168"/>
        <dbReference type="ChEBI" id="CHEBI:58885"/>
        <dbReference type="ChEBI" id="CHEBI:66914"/>
        <dbReference type="EC" id="5.1.3.2"/>
    </reaction>
</comment>
<evidence type="ECO:0000259" key="11">
    <source>
        <dbReference type="Pfam" id="PF01370"/>
    </source>
</evidence>
<evidence type="ECO:0000256" key="4">
    <source>
        <dbReference type="ARBA" id="ARBA00007637"/>
    </source>
</evidence>
<dbReference type="Gene3D" id="3.40.50.720">
    <property type="entry name" value="NAD(P)-binding Rossmann-like Domain"/>
    <property type="match status" value="1"/>
</dbReference>
<dbReference type="PANTHER" id="PTHR43725">
    <property type="entry name" value="UDP-GLUCOSE 4-EPIMERASE"/>
    <property type="match status" value="1"/>
</dbReference>
<dbReference type="EMBL" id="JAIRBM010000027">
    <property type="protein sequence ID" value="MBZ6079113.1"/>
    <property type="molecule type" value="Genomic_DNA"/>
</dbReference>
<dbReference type="NCBIfam" id="TIGR01179">
    <property type="entry name" value="galE"/>
    <property type="match status" value="1"/>
</dbReference>
<feature type="domain" description="NAD-dependent epimerase/dehydratase" evidence="11">
    <location>
        <begin position="6"/>
        <end position="254"/>
    </location>
</feature>
<name>A0ABS7VU53_9HYPH</name>
<comment type="caution">
    <text evidence="12">The sequence shown here is derived from an EMBL/GenBank/DDBJ whole genome shotgun (WGS) entry which is preliminary data.</text>
</comment>
<evidence type="ECO:0000256" key="1">
    <source>
        <dbReference type="ARBA" id="ARBA00000083"/>
    </source>
</evidence>
<dbReference type="RefSeq" id="WP_224315866.1">
    <property type="nucleotide sequence ID" value="NZ_JAIRBM010000027.1"/>
</dbReference>
<evidence type="ECO:0000313" key="12">
    <source>
        <dbReference type="EMBL" id="MBZ6079113.1"/>
    </source>
</evidence>
<evidence type="ECO:0000256" key="10">
    <source>
        <dbReference type="RuleBase" id="RU366046"/>
    </source>
</evidence>
<comment type="cofactor">
    <cofactor evidence="2 10">
        <name>NAD(+)</name>
        <dbReference type="ChEBI" id="CHEBI:57540"/>
    </cofactor>
</comment>
<dbReference type="SUPFAM" id="SSF51735">
    <property type="entry name" value="NAD(P)-binding Rossmann-fold domains"/>
    <property type="match status" value="1"/>
</dbReference>
<dbReference type="InterPro" id="IPR001509">
    <property type="entry name" value="Epimerase_deHydtase"/>
</dbReference>
<proteinExistence type="inferred from homology"/>